<evidence type="ECO:0000313" key="3">
    <source>
        <dbReference type="EMBL" id="MBC2115697.1"/>
    </source>
</evidence>
<gene>
    <name evidence="3" type="ORF">HCB06_03610</name>
</gene>
<dbReference type="Pfam" id="PF24729">
    <property type="entry name" value="Acb2_Tad1_hairpin"/>
    <property type="match status" value="1"/>
</dbReference>
<keyword evidence="1" id="KW-0547">Nucleotide-binding</keyword>
<name>A0A7X0YK24_9LIST</name>
<organism evidence="3 4">
    <name type="scientific">Listeria booriae</name>
    <dbReference type="NCBI Taxonomy" id="1552123"/>
    <lineage>
        <taxon>Bacteria</taxon>
        <taxon>Bacillati</taxon>
        <taxon>Bacillota</taxon>
        <taxon>Bacilli</taxon>
        <taxon>Bacillales</taxon>
        <taxon>Listeriaceae</taxon>
        <taxon>Listeria</taxon>
    </lineage>
</organism>
<protein>
    <recommendedName>
        <fullName evidence="2">Acb2/Tad1 hairpin domain-containing protein</fullName>
    </recommendedName>
</protein>
<evidence type="ECO:0000256" key="1">
    <source>
        <dbReference type="ARBA" id="ARBA00022741"/>
    </source>
</evidence>
<evidence type="ECO:0000313" key="4">
    <source>
        <dbReference type="Proteomes" id="UP000529446"/>
    </source>
</evidence>
<dbReference type="EMBL" id="JAARXI010000002">
    <property type="protein sequence ID" value="MBC2115697.1"/>
    <property type="molecule type" value="Genomic_DNA"/>
</dbReference>
<feature type="domain" description="Acb2/Tad1 hairpin" evidence="2">
    <location>
        <begin position="11"/>
        <end position="68"/>
    </location>
</feature>
<proteinExistence type="predicted"/>
<dbReference type="RefSeq" id="WP_185535087.1">
    <property type="nucleotide sequence ID" value="NZ_JAARXI010000002.1"/>
</dbReference>
<dbReference type="Proteomes" id="UP000529446">
    <property type="component" value="Unassembled WGS sequence"/>
</dbReference>
<dbReference type="AlphaFoldDB" id="A0A7X0YK24"/>
<sequence>MTKSNGFVQVKWQDGVVTDNGVNGVQINDVLNVALERLQELNKQYPCRENSIAITKLEEAMMWQDKRTKDRVKRGVEGTYQA</sequence>
<comment type="caution">
    <text evidence="3">The sequence shown here is derived from an EMBL/GenBank/DDBJ whole genome shotgun (WGS) entry which is preliminary data.</text>
</comment>
<dbReference type="GO" id="GO:0000166">
    <property type="term" value="F:nucleotide binding"/>
    <property type="evidence" value="ECO:0007669"/>
    <property type="project" value="UniProtKB-KW"/>
</dbReference>
<evidence type="ECO:0000259" key="2">
    <source>
        <dbReference type="Pfam" id="PF24729"/>
    </source>
</evidence>
<dbReference type="InterPro" id="IPR056098">
    <property type="entry name" value="Acb2/Tad1_hairpin"/>
</dbReference>
<reference evidence="3 4" key="1">
    <citation type="submission" date="2020-03" db="EMBL/GenBank/DDBJ databases">
        <title>Soil Listeria distribution.</title>
        <authorList>
            <person name="Liao J."/>
            <person name="Wiedmann M."/>
        </authorList>
    </citation>
    <scope>NUCLEOTIDE SEQUENCE [LARGE SCALE GENOMIC DNA]</scope>
    <source>
        <strain evidence="3 4">FSL L7-0360</strain>
    </source>
</reference>
<accession>A0A7X0YK24</accession>